<keyword evidence="1" id="KW-1133">Transmembrane helix</keyword>
<feature type="transmembrane region" description="Helical" evidence="1">
    <location>
        <begin position="7"/>
        <end position="23"/>
    </location>
</feature>
<comment type="caution">
    <text evidence="2">The sequence shown here is derived from an EMBL/GenBank/DDBJ whole genome shotgun (WGS) entry which is preliminary data.</text>
</comment>
<gene>
    <name evidence="2" type="ORF">FZC85_01645</name>
</gene>
<protein>
    <submittedName>
        <fullName evidence="2">Uncharacterized protein</fullName>
    </submittedName>
</protein>
<reference evidence="2 3" key="1">
    <citation type="submission" date="2019-08" db="EMBL/GenBank/DDBJ databases">
        <title>Bacillus genomes from the desert of Cuatro Cienegas, Coahuila.</title>
        <authorList>
            <person name="Olmedo-Alvarez G."/>
        </authorList>
    </citation>
    <scope>NUCLEOTIDE SEQUENCE [LARGE SCALE GENOMIC DNA]</scope>
    <source>
        <strain evidence="2 3">CH87b_3T</strain>
    </source>
</reference>
<proteinExistence type="predicted"/>
<sequence>MKYLKSFLAFEWITIIGASTVLYTRWDFPLSVCIGLVVLGVILTLYFTKKYEKKEEKKTLDNV</sequence>
<dbReference type="AlphaFoldDB" id="A0A5D4UM15"/>
<accession>A0A5D4UM15</accession>
<evidence type="ECO:0000313" key="3">
    <source>
        <dbReference type="Proteomes" id="UP000324269"/>
    </source>
</evidence>
<name>A0A5D4UM15_9BACI</name>
<dbReference type="OrthoDB" id="2924348at2"/>
<keyword evidence="1" id="KW-0812">Transmembrane</keyword>
<dbReference type="EMBL" id="VTEZ01000001">
    <property type="protein sequence ID" value="TYS88170.1"/>
    <property type="molecule type" value="Genomic_DNA"/>
</dbReference>
<dbReference type="RefSeq" id="WP_148967466.1">
    <property type="nucleotide sequence ID" value="NZ_JBNIKW010000001.1"/>
</dbReference>
<dbReference type="Proteomes" id="UP000324269">
    <property type="component" value="Unassembled WGS sequence"/>
</dbReference>
<organism evidence="2 3">
    <name type="scientific">Rossellomorea aquimaris</name>
    <dbReference type="NCBI Taxonomy" id="189382"/>
    <lineage>
        <taxon>Bacteria</taxon>
        <taxon>Bacillati</taxon>
        <taxon>Bacillota</taxon>
        <taxon>Bacilli</taxon>
        <taxon>Bacillales</taxon>
        <taxon>Bacillaceae</taxon>
        <taxon>Rossellomorea</taxon>
    </lineage>
</organism>
<feature type="transmembrane region" description="Helical" evidence="1">
    <location>
        <begin position="29"/>
        <end position="48"/>
    </location>
</feature>
<evidence type="ECO:0000313" key="2">
    <source>
        <dbReference type="EMBL" id="TYS88170.1"/>
    </source>
</evidence>
<keyword evidence="1" id="KW-0472">Membrane</keyword>
<evidence type="ECO:0000256" key="1">
    <source>
        <dbReference type="SAM" id="Phobius"/>
    </source>
</evidence>